<comment type="caution">
    <text evidence="2">The sequence shown here is derived from an EMBL/GenBank/DDBJ whole genome shotgun (WGS) entry which is preliminary data.</text>
</comment>
<evidence type="ECO:0000313" key="3">
    <source>
        <dbReference type="Proteomes" id="UP001147747"/>
    </source>
</evidence>
<keyword evidence="3" id="KW-1185">Reference proteome</keyword>
<protein>
    <submittedName>
        <fullName evidence="2">Uncharacterized protein</fullName>
    </submittedName>
</protein>
<gene>
    <name evidence="2" type="ORF">N7509_008372</name>
</gene>
<name>A0A9W9VMG0_9EURO</name>
<dbReference type="EMBL" id="JAPZBU010000009">
    <property type="protein sequence ID" value="KAJ5385831.1"/>
    <property type="molecule type" value="Genomic_DNA"/>
</dbReference>
<dbReference type="GeneID" id="81371989"/>
<feature type="compositionally biased region" description="Polar residues" evidence="1">
    <location>
        <begin position="1"/>
        <end position="11"/>
    </location>
</feature>
<evidence type="ECO:0000256" key="1">
    <source>
        <dbReference type="SAM" id="MobiDB-lite"/>
    </source>
</evidence>
<sequence length="178" mass="20180">MAEYQTMTPTATHHDAENNLLSQTSSERALFMTPPAQPHYYPTFPGSPISELCSTPEMSHSSRWESDYEDKERESETHTSRSPYTAPDPHRLKNEAGDYFSRRGVDMNSHVHVHVDESEVETILEMPDGTTRRSANWLPVDSSAGFTIGPEQRGLYKDPAQMEEFQDIQGAFFMGPPR</sequence>
<organism evidence="2 3">
    <name type="scientific">Penicillium cosmopolitanum</name>
    <dbReference type="NCBI Taxonomy" id="1131564"/>
    <lineage>
        <taxon>Eukaryota</taxon>
        <taxon>Fungi</taxon>
        <taxon>Dikarya</taxon>
        <taxon>Ascomycota</taxon>
        <taxon>Pezizomycotina</taxon>
        <taxon>Eurotiomycetes</taxon>
        <taxon>Eurotiomycetidae</taxon>
        <taxon>Eurotiales</taxon>
        <taxon>Aspergillaceae</taxon>
        <taxon>Penicillium</taxon>
    </lineage>
</organism>
<feature type="region of interest" description="Disordered" evidence="1">
    <location>
        <begin position="1"/>
        <end position="95"/>
    </location>
</feature>
<feature type="compositionally biased region" description="Basic and acidic residues" evidence="1">
    <location>
        <begin position="60"/>
        <end position="79"/>
    </location>
</feature>
<reference evidence="2" key="1">
    <citation type="submission" date="2022-12" db="EMBL/GenBank/DDBJ databases">
        <authorList>
            <person name="Petersen C."/>
        </authorList>
    </citation>
    <scope>NUCLEOTIDE SEQUENCE</scope>
    <source>
        <strain evidence="2">IBT 29677</strain>
    </source>
</reference>
<reference evidence="2" key="2">
    <citation type="journal article" date="2023" name="IMA Fungus">
        <title>Comparative genomic study of the Penicillium genus elucidates a diverse pangenome and 15 lateral gene transfer events.</title>
        <authorList>
            <person name="Petersen C."/>
            <person name="Sorensen T."/>
            <person name="Nielsen M.R."/>
            <person name="Sondergaard T.E."/>
            <person name="Sorensen J.L."/>
            <person name="Fitzpatrick D.A."/>
            <person name="Frisvad J.C."/>
            <person name="Nielsen K.L."/>
        </authorList>
    </citation>
    <scope>NUCLEOTIDE SEQUENCE</scope>
    <source>
        <strain evidence="2">IBT 29677</strain>
    </source>
</reference>
<proteinExistence type="predicted"/>
<dbReference type="AlphaFoldDB" id="A0A9W9VMG0"/>
<dbReference type="OrthoDB" id="4509688at2759"/>
<dbReference type="Proteomes" id="UP001147747">
    <property type="component" value="Unassembled WGS sequence"/>
</dbReference>
<accession>A0A9W9VMG0</accession>
<dbReference type="RefSeq" id="XP_056483629.1">
    <property type="nucleotide sequence ID" value="XM_056633009.1"/>
</dbReference>
<evidence type="ECO:0000313" key="2">
    <source>
        <dbReference type="EMBL" id="KAJ5385831.1"/>
    </source>
</evidence>